<feature type="region of interest" description="Disordered" evidence="2">
    <location>
        <begin position="131"/>
        <end position="170"/>
    </location>
</feature>
<gene>
    <name evidence="3" type="ORF">PBRASI_LOCUS5389</name>
</gene>
<accession>A0A9N9B8J3</accession>
<feature type="compositionally biased region" description="Polar residues" evidence="2">
    <location>
        <begin position="77"/>
        <end position="94"/>
    </location>
</feature>
<feature type="region of interest" description="Disordered" evidence="2">
    <location>
        <begin position="76"/>
        <end position="109"/>
    </location>
</feature>
<feature type="compositionally biased region" description="Acidic residues" evidence="2">
    <location>
        <begin position="345"/>
        <end position="359"/>
    </location>
</feature>
<dbReference type="AlphaFoldDB" id="A0A9N9B8J3"/>
<name>A0A9N9B8J3_9GLOM</name>
<evidence type="ECO:0000313" key="3">
    <source>
        <dbReference type="EMBL" id="CAG8556977.1"/>
    </source>
</evidence>
<proteinExistence type="predicted"/>
<feature type="compositionally biased region" description="Basic and acidic residues" evidence="2">
    <location>
        <begin position="131"/>
        <end position="144"/>
    </location>
</feature>
<feature type="region of interest" description="Disordered" evidence="2">
    <location>
        <begin position="307"/>
        <end position="394"/>
    </location>
</feature>
<evidence type="ECO:0000256" key="1">
    <source>
        <dbReference type="SAM" id="Coils"/>
    </source>
</evidence>
<keyword evidence="4" id="KW-1185">Reference proteome</keyword>
<feature type="coiled-coil region" evidence="1">
    <location>
        <begin position="4"/>
        <end position="68"/>
    </location>
</feature>
<protein>
    <submittedName>
        <fullName evidence="3">5413_t:CDS:1</fullName>
    </submittedName>
</protein>
<feature type="compositionally biased region" description="Polar residues" evidence="2">
    <location>
        <begin position="159"/>
        <end position="170"/>
    </location>
</feature>
<organism evidence="3 4">
    <name type="scientific">Paraglomus brasilianum</name>
    <dbReference type="NCBI Taxonomy" id="144538"/>
    <lineage>
        <taxon>Eukaryota</taxon>
        <taxon>Fungi</taxon>
        <taxon>Fungi incertae sedis</taxon>
        <taxon>Mucoromycota</taxon>
        <taxon>Glomeromycotina</taxon>
        <taxon>Glomeromycetes</taxon>
        <taxon>Paraglomerales</taxon>
        <taxon>Paraglomeraceae</taxon>
        <taxon>Paraglomus</taxon>
    </lineage>
</organism>
<sequence>MQSNDSLRELNAKLLTEIAKLRKENTKIPELREKLLRFAEIEAENARLKQIIEENVKRDVRVEELEQRIKSLRPDSFITSENSSDLTSDSGTYQEKNSRSSTSSITIKTTSSEEKKINDFLDSVHKETVSEKIREKNREKKLQRETTTQELSDDKKTTFSENDNQNSNLSCDMKTVPSGNDQVSNLSCKTKTISSRNNQTEISELEQDDNTISTEINILNNKGRAQHLSNLFKTVIKSRQQEILNWYYYSLEFENRIHVITTDELENFLWLFGENGVGIDKIKLITYSANEISKLADVQIQNIIDQEPFPRNQEIDRDSDPSEVKIQVSASDNSRSGDAIASEDSNYEYDFEDPFDNNEDDSRSEDANATRDNENDEEFFNNNEYDNDEGGFCGFFDDDEEGYYYDLNTGETYTKSDRSIYAY</sequence>
<evidence type="ECO:0000256" key="2">
    <source>
        <dbReference type="SAM" id="MobiDB-lite"/>
    </source>
</evidence>
<evidence type="ECO:0000313" key="4">
    <source>
        <dbReference type="Proteomes" id="UP000789739"/>
    </source>
</evidence>
<feature type="compositionally biased region" description="Acidic residues" evidence="2">
    <location>
        <begin position="374"/>
        <end position="389"/>
    </location>
</feature>
<comment type="caution">
    <text evidence="3">The sequence shown here is derived from an EMBL/GenBank/DDBJ whole genome shotgun (WGS) entry which is preliminary data.</text>
</comment>
<dbReference type="Proteomes" id="UP000789739">
    <property type="component" value="Unassembled WGS sequence"/>
</dbReference>
<dbReference type="OrthoDB" id="2447474at2759"/>
<feature type="compositionally biased region" description="Low complexity" evidence="2">
    <location>
        <begin position="99"/>
        <end position="109"/>
    </location>
</feature>
<feature type="compositionally biased region" description="Basic and acidic residues" evidence="2">
    <location>
        <begin position="313"/>
        <end position="323"/>
    </location>
</feature>
<keyword evidence="1" id="KW-0175">Coiled coil</keyword>
<reference evidence="3" key="1">
    <citation type="submission" date="2021-06" db="EMBL/GenBank/DDBJ databases">
        <authorList>
            <person name="Kallberg Y."/>
            <person name="Tangrot J."/>
            <person name="Rosling A."/>
        </authorList>
    </citation>
    <scope>NUCLEOTIDE SEQUENCE</scope>
    <source>
        <strain evidence="3">BR232B</strain>
    </source>
</reference>
<dbReference type="EMBL" id="CAJVPI010000625">
    <property type="protein sequence ID" value="CAG8556977.1"/>
    <property type="molecule type" value="Genomic_DNA"/>
</dbReference>
<feature type="compositionally biased region" description="Basic and acidic residues" evidence="2">
    <location>
        <begin position="360"/>
        <end position="373"/>
    </location>
</feature>